<keyword evidence="1" id="KW-0479">Metal-binding</keyword>
<dbReference type="InterPro" id="IPR006158">
    <property type="entry name" value="Cobalamin-bd"/>
</dbReference>
<evidence type="ECO:0000313" key="4">
    <source>
        <dbReference type="EMBL" id="MBA2882020.1"/>
    </source>
</evidence>
<evidence type="ECO:0000256" key="1">
    <source>
        <dbReference type="ARBA" id="ARBA00022723"/>
    </source>
</evidence>
<protein>
    <submittedName>
        <fullName evidence="4">Methanogenic corrinoid protein MtbC1</fullName>
    </submittedName>
</protein>
<feature type="domain" description="B12-binding" evidence="3">
    <location>
        <begin position="243"/>
        <end position="370"/>
    </location>
</feature>
<dbReference type="GO" id="GO:0046653">
    <property type="term" value="P:tetrahydrofolate metabolic process"/>
    <property type="evidence" value="ECO:0007669"/>
    <property type="project" value="TreeGrafter"/>
</dbReference>
<dbReference type="Gene3D" id="1.10.1240.10">
    <property type="entry name" value="Methionine synthase domain"/>
    <property type="match status" value="1"/>
</dbReference>
<keyword evidence="5" id="KW-1185">Reference proteome</keyword>
<proteinExistence type="predicted"/>
<dbReference type="Pfam" id="PF02607">
    <property type="entry name" value="B12-binding_2"/>
    <property type="match status" value="1"/>
</dbReference>
<dbReference type="PROSITE" id="PS51332">
    <property type="entry name" value="B12_BINDING"/>
    <property type="match status" value="1"/>
</dbReference>
<dbReference type="Pfam" id="PF02310">
    <property type="entry name" value="B12-binding"/>
    <property type="match status" value="1"/>
</dbReference>
<reference evidence="4 5" key="1">
    <citation type="submission" date="2020-07" db="EMBL/GenBank/DDBJ databases">
        <title>Genomic Encyclopedia of Type Strains, Phase IV (KMG-IV): sequencing the most valuable type-strain genomes for metagenomic binning, comparative biology and taxonomic classification.</title>
        <authorList>
            <person name="Goeker M."/>
        </authorList>
    </citation>
    <scope>NUCLEOTIDE SEQUENCE [LARGE SCALE GENOMIC DNA]</scope>
    <source>
        <strain evidence="4 5">DSM 17721</strain>
    </source>
</reference>
<dbReference type="InterPro" id="IPR050554">
    <property type="entry name" value="Met_Synthase/Corrinoid"/>
</dbReference>
<organism evidence="4 5">
    <name type="scientific">Desulfosalsimonas propionicica</name>
    <dbReference type="NCBI Taxonomy" id="332175"/>
    <lineage>
        <taxon>Bacteria</taxon>
        <taxon>Pseudomonadati</taxon>
        <taxon>Thermodesulfobacteriota</taxon>
        <taxon>Desulfobacteria</taxon>
        <taxon>Desulfobacterales</taxon>
        <taxon>Desulfosalsimonadaceae</taxon>
        <taxon>Desulfosalsimonas</taxon>
    </lineage>
</organism>
<dbReference type="InterPro" id="IPR036594">
    <property type="entry name" value="Meth_synthase_dom"/>
</dbReference>
<evidence type="ECO:0000259" key="3">
    <source>
        <dbReference type="PROSITE" id="PS51332"/>
    </source>
</evidence>
<dbReference type="EMBL" id="JACDUS010000006">
    <property type="protein sequence ID" value="MBA2882020.1"/>
    <property type="molecule type" value="Genomic_DNA"/>
</dbReference>
<evidence type="ECO:0000256" key="2">
    <source>
        <dbReference type="ARBA" id="ARBA00023285"/>
    </source>
</evidence>
<dbReference type="Gene3D" id="3.40.50.280">
    <property type="entry name" value="Cobalamin-binding domain"/>
    <property type="match status" value="1"/>
</dbReference>
<dbReference type="InterPro" id="IPR036724">
    <property type="entry name" value="Cobalamin-bd_sf"/>
</dbReference>
<name>A0A7W0HL86_9BACT</name>
<dbReference type="AlphaFoldDB" id="A0A7W0HL86"/>
<dbReference type="SUPFAM" id="SSF52242">
    <property type="entry name" value="Cobalamin (vitamin B12)-binding domain"/>
    <property type="match status" value="1"/>
</dbReference>
<dbReference type="GO" id="GO:0046872">
    <property type="term" value="F:metal ion binding"/>
    <property type="evidence" value="ECO:0007669"/>
    <property type="project" value="UniProtKB-KW"/>
</dbReference>
<dbReference type="PANTHER" id="PTHR45833">
    <property type="entry name" value="METHIONINE SYNTHASE"/>
    <property type="match status" value="1"/>
</dbReference>
<accession>A0A7W0HL86</accession>
<dbReference type="PANTHER" id="PTHR45833:SF1">
    <property type="entry name" value="METHIONINE SYNTHASE"/>
    <property type="match status" value="1"/>
</dbReference>
<gene>
    <name evidence="4" type="ORF">HNR65_002354</name>
</gene>
<dbReference type="GO" id="GO:0031419">
    <property type="term" value="F:cobalamin binding"/>
    <property type="evidence" value="ECO:0007669"/>
    <property type="project" value="InterPro"/>
</dbReference>
<dbReference type="GO" id="GO:0005829">
    <property type="term" value="C:cytosol"/>
    <property type="evidence" value="ECO:0007669"/>
    <property type="project" value="TreeGrafter"/>
</dbReference>
<comment type="caution">
    <text evidence="4">The sequence shown here is derived from an EMBL/GenBank/DDBJ whole genome shotgun (WGS) entry which is preliminary data.</text>
</comment>
<dbReference type="InterPro" id="IPR003759">
    <property type="entry name" value="Cbl-bd_cap"/>
</dbReference>
<dbReference type="Proteomes" id="UP000525298">
    <property type="component" value="Unassembled WGS sequence"/>
</dbReference>
<sequence>MDTDLKEEISRLPEVPPDAAMAYKQHLGEMVEKVNNRMRRRPELDLLIGGNPVSMMFDNHRNHGLFMSNVFSLNEYALLLNTIPWVYRAYTGRGFSFNYFPAHLQTWRDVLEETLAPDSAACLDAVYGWMISRHEKFIQLSKQSHDRTMEPDAQWRPVYEQFLQGLLSADRQASMAVAKKAVPDLARLNDFYIHVVQPAMYAVGAMWERGEISVAKEHLASALVNRVMAVQYIELMESPEQSKGKAVVTATANEFHEIGAAMVANALEADGWEITFLGANTPSEELLEYVSASGFDLVCVSITVPFNLESIQNVIQAIRTWPEGRQPKIMIGGQAFGGYPELPQKLGADGFAENPEQAVALADQWGKAIC</sequence>
<dbReference type="GO" id="GO:0050667">
    <property type="term" value="P:homocysteine metabolic process"/>
    <property type="evidence" value="ECO:0007669"/>
    <property type="project" value="TreeGrafter"/>
</dbReference>
<dbReference type="GO" id="GO:0008705">
    <property type="term" value="F:methionine synthase activity"/>
    <property type="evidence" value="ECO:0007669"/>
    <property type="project" value="TreeGrafter"/>
</dbReference>
<keyword evidence="2" id="KW-0170">Cobalt</keyword>
<dbReference type="RefSeq" id="WP_181551671.1">
    <property type="nucleotide sequence ID" value="NZ_JACDUS010000006.1"/>
</dbReference>
<evidence type="ECO:0000313" key="5">
    <source>
        <dbReference type="Proteomes" id="UP000525298"/>
    </source>
</evidence>